<dbReference type="EMBL" id="JAKMXF010000066">
    <property type="protein sequence ID" value="KAI6659346.1"/>
    <property type="molecule type" value="Genomic_DNA"/>
</dbReference>
<dbReference type="AlphaFoldDB" id="A0AAV7KD46"/>
<evidence type="ECO:0000256" key="1">
    <source>
        <dbReference type="SAM" id="SignalP"/>
    </source>
</evidence>
<keyword evidence="1" id="KW-0732">Signal</keyword>
<feature type="chain" id="PRO_5043753679" description="Metallo-beta-lactamase domain-containing protein" evidence="1">
    <location>
        <begin position="19"/>
        <end position="345"/>
    </location>
</feature>
<sequence>MDFTWGYFLIVLVASVTSLPNDVFRIPYSDDNLHIYALPMGEGESTVIQCPGGDIILVDMGSSGNGWTKDRVYQFLLHQLERVKTVIISNTSPEHYNYIPTVLRTVSGLQQIVIGGRSEYYEADRDFSSWLEVNNKKVNFLNSGEPCITDCDISTISCGDEAAGVQLNVLGSNLAQNHSNSGVILQLVSQEFKLLLPGDFTGHDMEELIIYEWNLVGFSLSSSHFKLSKHGSADRANGESFLLAISPNYAFSSNAYPNNYDGWDPDCDIVWRLLNLQSIRKSKYVDSYSCGDSNDHKPVRYNNWPYEIHSTSVDQYLGKLIRINVNTTDPINSKTSPQIFYVSHE</sequence>
<dbReference type="InterPro" id="IPR052159">
    <property type="entry name" value="Competence_DNA_uptake"/>
</dbReference>
<accession>A0AAV7KD46</accession>
<feature type="signal peptide" evidence="1">
    <location>
        <begin position="1"/>
        <end position="18"/>
    </location>
</feature>
<dbReference type="InterPro" id="IPR036866">
    <property type="entry name" value="RibonucZ/Hydroxyglut_hydro"/>
</dbReference>
<reference evidence="2 3" key="1">
    <citation type="journal article" date="2023" name="BMC Biol.">
        <title>The compact genome of the sponge Oopsacas minuta (Hexactinellida) is lacking key metazoan core genes.</title>
        <authorList>
            <person name="Santini S."/>
            <person name="Schenkelaars Q."/>
            <person name="Jourda C."/>
            <person name="Duchesne M."/>
            <person name="Belahbib H."/>
            <person name="Rocher C."/>
            <person name="Selva M."/>
            <person name="Riesgo A."/>
            <person name="Vervoort M."/>
            <person name="Leys S.P."/>
            <person name="Kodjabachian L."/>
            <person name="Le Bivic A."/>
            <person name="Borchiellini C."/>
            <person name="Claverie J.M."/>
            <person name="Renard E."/>
        </authorList>
    </citation>
    <scope>NUCLEOTIDE SEQUENCE [LARGE SCALE GENOMIC DNA]</scope>
    <source>
        <strain evidence="2">SPO-2</strain>
    </source>
</reference>
<evidence type="ECO:0008006" key="4">
    <source>
        <dbReference type="Google" id="ProtNLM"/>
    </source>
</evidence>
<evidence type="ECO:0000313" key="2">
    <source>
        <dbReference type="EMBL" id="KAI6659346.1"/>
    </source>
</evidence>
<proteinExistence type="predicted"/>
<gene>
    <name evidence="2" type="ORF">LOD99_15017</name>
</gene>
<organism evidence="2 3">
    <name type="scientific">Oopsacas minuta</name>
    <dbReference type="NCBI Taxonomy" id="111878"/>
    <lineage>
        <taxon>Eukaryota</taxon>
        <taxon>Metazoa</taxon>
        <taxon>Porifera</taxon>
        <taxon>Hexactinellida</taxon>
        <taxon>Hexasterophora</taxon>
        <taxon>Lyssacinosida</taxon>
        <taxon>Leucopsacidae</taxon>
        <taxon>Oopsacas</taxon>
    </lineage>
</organism>
<dbReference type="PANTHER" id="PTHR30619">
    <property type="entry name" value="DNA INTERNALIZATION/COMPETENCE PROTEIN COMEC/REC2"/>
    <property type="match status" value="1"/>
</dbReference>
<dbReference type="Proteomes" id="UP001165289">
    <property type="component" value="Unassembled WGS sequence"/>
</dbReference>
<keyword evidence="3" id="KW-1185">Reference proteome</keyword>
<name>A0AAV7KD46_9METZ</name>
<dbReference type="SUPFAM" id="SSF56281">
    <property type="entry name" value="Metallo-hydrolase/oxidoreductase"/>
    <property type="match status" value="1"/>
</dbReference>
<protein>
    <recommendedName>
        <fullName evidence="4">Metallo-beta-lactamase domain-containing protein</fullName>
    </recommendedName>
</protein>
<dbReference type="PANTHER" id="PTHR30619:SF1">
    <property type="entry name" value="RECOMBINATION PROTEIN 2"/>
    <property type="match status" value="1"/>
</dbReference>
<evidence type="ECO:0000313" key="3">
    <source>
        <dbReference type="Proteomes" id="UP001165289"/>
    </source>
</evidence>
<dbReference type="Gene3D" id="3.60.15.10">
    <property type="entry name" value="Ribonuclease Z/Hydroxyacylglutathione hydrolase-like"/>
    <property type="match status" value="1"/>
</dbReference>
<comment type="caution">
    <text evidence="2">The sequence shown here is derived from an EMBL/GenBank/DDBJ whole genome shotgun (WGS) entry which is preliminary data.</text>
</comment>